<proteinExistence type="predicted"/>
<feature type="transmembrane region" description="Helical" evidence="1">
    <location>
        <begin position="6"/>
        <end position="25"/>
    </location>
</feature>
<name>A0A6C0JR30_9ZZZZ</name>
<evidence type="ECO:0000313" key="2">
    <source>
        <dbReference type="EMBL" id="QHU07351.1"/>
    </source>
</evidence>
<dbReference type="AlphaFoldDB" id="A0A6C0JR30"/>
<accession>A0A6C0JR30</accession>
<evidence type="ECO:0000256" key="1">
    <source>
        <dbReference type="SAM" id="Phobius"/>
    </source>
</evidence>
<protein>
    <submittedName>
        <fullName evidence="2">Uncharacterized protein</fullName>
    </submittedName>
</protein>
<dbReference type="EMBL" id="MN740684">
    <property type="protein sequence ID" value="QHU07351.1"/>
    <property type="molecule type" value="Genomic_DNA"/>
</dbReference>
<reference evidence="2" key="1">
    <citation type="journal article" date="2020" name="Nature">
        <title>Giant virus diversity and host interactions through global metagenomics.</title>
        <authorList>
            <person name="Schulz F."/>
            <person name="Roux S."/>
            <person name="Paez-Espino D."/>
            <person name="Jungbluth S."/>
            <person name="Walsh D.A."/>
            <person name="Denef V.J."/>
            <person name="McMahon K.D."/>
            <person name="Konstantinidis K.T."/>
            <person name="Eloe-Fadrosh E.A."/>
            <person name="Kyrpides N.C."/>
            <person name="Woyke T."/>
        </authorList>
    </citation>
    <scope>NUCLEOTIDE SEQUENCE</scope>
    <source>
        <strain evidence="2">GVMAG-S-1040241-154</strain>
    </source>
</reference>
<keyword evidence="1" id="KW-0812">Transmembrane</keyword>
<organism evidence="2">
    <name type="scientific">viral metagenome</name>
    <dbReference type="NCBI Taxonomy" id="1070528"/>
    <lineage>
        <taxon>unclassified sequences</taxon>
        <taxon>metagenomes</taxon>
        <taxon>organismal metagenomes</taxon>
    </lineage>
</organism>
<keyword evidence="1" id="KW-0472">Membrane</keyword>
<keyword evidence="1" id="KW-1133">Transmembrane helix</keyword>
<sequence>MKYIILLNLVLILFIIITILYLIYLKIKNRYIK</sequence>